<dbReference type="CDD" id="cd06257">
    <property type="entry name" value="DnaJ"/>
    <property type="match status" value="1"/>
</dbReference>
<dbReference type="InterPro" id="IPR001623">
    <property type="entry name" value="DnaJ_domain"/>
</dbReference>
<dbReference type="Proteomes" id="UP000030746">
    <property type="component" value="Unassembled WGS sequence"/>
</dbReference>
<dbReference type="EMBL" id="KB203470">
    <property type="protein sequence ID" value="ESO84532.1"/>
    <property type="molecule type" value="Genomic_DNA"/>
</dbReference>
<dbReference type="GeneID" id="20253006"/>
<dbReference type="SMART" id="SM00271">
    <property type="entry name" value="DnaJ"/>
    <property type="match status" value="1"/>
</dbReference>
<dbReference type="InterPro" id="IPR036869">
    <property type="entry name" value="J_dom_sf"/>
</dbReference>
<dbReference type="SUPFAM" id="SSF46565">
    <property type="entry name" value="Chaperone J-domain"/>
    <property type="match status" value="1"/>
</dbReference>
<evidence type="ECO:0000313" key="2">
    <source>
        <dbReference type="EMBL" id="ESO84532.1"/>
    </source>
</evidence>
<dbReference type="Gene3D" id="1.10.287.110">
    <property type="entry name" value="DnaJ domain"/>
    <property type="match status" value="1"/>
</dbReference>
<protein>
    <recommendedName>
        <fullName evidence="1">J domain-containing protein</fullName>
    </recommendedName>
</protein>
<dbReference type="Pfam" id="PF09350">
    <property type="entry name" value="DJC28_CD"/>
    <property type="match status" value="1"/>
</dbReference>
<dbReference type="AlphaFoldDB" id="V3ZJW4"/>
<dbReference type="PROSITE" id="PS50076">
    <property type="entry name" value="DNAJ_2"/>
    <property type="match status" value="1"/>
</dbReference>
<evidence type="ECO:0000259" key="1">
    <source>
        <dbReference type="PROSITE" id="PS50076"/>
    </source>
</evidence>
<dbReference type="CTD" id="20253006"/>
<dbReference type="HOGENOM" id="CLU_040968_0_0_1"/>
<evidence type="ECO:0000313" key="3">
    <source>
        <dbReference type="Proteomes" id="UP000030746"/>
    </source>
</evidence>
<dbReference type="KEGG" id="lgi:LOTGIDRAFT_94551"/>
<accession>V3ZJW4</accession>
<keyword evidence="3" id="KW-1185">Reference proteome</keyword>
<dbReference type="InterPro" id="IPR018961">
    <property type="entry name" value="DnaJ_homolog_subfam-C_membr-28"/>
</dbReference>
<proteinExistence type="predicted"/>
<feature type="domain" description="J" evidence="1">
    <location>
        <begin position="1"/>
        <end position="69"/>
    </location>
</feature>
<name>V3ZJW4_LOTGI</name>
<reference evidence="2 3" key="1">
    <citation type="journal article" date="2013" name="Nature">
        <title>Insights into bilaterian evolution from three spiralian genomes.</title>
        <authorList>
            <person name="Simakov O."/>
            <person name="Marletaz F."/>
            <person name="Cho S.J."/>
            <person name="Edsinger-Gonzales E."/>
            <person name="Havlak P."/>
            <person name="Hellsten U."/>
            <person name="Kuo D.H."/>
            <person name="Larsson T."/>
            <person name="Lv J."/>
            <person name="Arendt D."/>
            <person name="Savage R."/>
            <person name="Osoegawa K."/>
            <person name="de Jong P."/>
            <person name="Grimwood J."/>
            <person name="Chapman J.A."/>
            <person name="Shapiro H."/>
            <person name="Aerts A."/>
            <person name="Otillar R.P."/>
            <person name="Terry A.Y."/>
            <person name="Boore J.L."/>
            <person name="Grigoriev I.V."/>
            <person name="Lindberg D.R."/>
            <person name="Seaver E.C."/>
            <person name="Weisblat D.A."/>
            <person name="Putnam N.H."/>
            <person name="Rokhsar D.S."/>
        </authorList>
    </citation>
    <scope>NUCLEOTIDE SEQUENCE [LARGE SCALE GENOMIC DNA]</scope>
</reference>
<dbReference type="PANTHER" id="PTHR39158:SF1">
    <property type="entry name" value="DNAJ HOMOLOG SUBFAMILY C MEMBER 28"/>
    <property type="match status" value="1"/>
</dbReference>
<dbReference type="OrthoDB" id="1922282at2759"/>
<sequence>YSVLDVDPDSDLEEVRSAYLELAKQYHPDSGTASADARKFSQLQDAYQSILSSRKGEMVVEEDGDDQYYFDIKHTAPQHRQYLSHEGIGFGTPSQRSKQYNSYRVWRAASNIQEHRIEKLAHQTESALVVKDKKEAKKVKISNAIERVVEDLIQESMNKGDFENLTGSGKPLEYVDRNPLVDSTTHNLNKILINNGFTPEWITLQSDIREKLAVLRYKIINNHDINTKLWEIQIERHSVTIEFINDMIDKYNMIVPFIDKQFAHYNHQRDVQKI</sequence>
<feature type="non-terminal residue" evidence="2">
    <location>
        <position position="1"/>
    </location>
</feature>
<gene>
    <name evidence="2" type="ORF">LOTGIDRAFT_94551</name>
</gene>
<dbReference type="InterPro" id="IPR052573">
    <property type="entry name" value="DnaJ_C_subfamily_28"/>
</dbReference>
<dbReference type="PRINTS" id="PR00625">
    <property type="entry name" value="JDOMAIN"/>
</dbReference>
<dbReference type="RefSeq" id="XP_009064735.1">
    <property type="nucleotide sequence ID" value="XM_009066487.1"/>
</dbReference>
<organism evidence="2 3">
    <name type="scientific">Lottia gigantea</name>
    <name type="common">Giant owl limpet</name>
    <dbReference type="NCBI Taxonomy" id="225164"/>
    <lineage>
        <taxon>Eukaryota</taxon>
        <taxon>Metazoa</taxon>
        <taxon>Spiralia</taxon>
        <taxon>Lophotrochozoa</taxon>
        <taxon>Mollusca</taxon>
        <taxon>Gastropoda</taxon>
        <taxon>Patellogastropoda</taxon>
        <taxon>Lottioidea</taxon>
        <taxon>Lottiidae</taxon>
        <taxon>Lottia</taxon>
    </lineage>
</organism>
<dbReference type="PANTHER" id="PTHR39158">
    <property type="entry name" value="OS08G0560600 PROTEIN"/>
    <property type="match status" value="1"/>
</dbReference>
<feature type="non-terminal residue" evidence="2">
    <location>
        <position position="274"/>
    </location>
</feature>
<dbReference type="OMA" id="SKFAHNP"/>
<dbReference type="Pfam" id="PF00226">
    <property type="entry name" value="DnaJ"/>
    <property type="match status" value="1"/>
</dbReference>